<sequence length="184" mass="20914">MFDTIIAYHCAPALAGIKPANIFSCRKSEYPGLRIELERLNAQFNRKGICLEILCECEKRALVMLYRKDRLEERLAEPEIAELLCGCGYPEEGSLSEMLDALRDRISGSGEFPHEIGAFLGYPIGDIYGFINGRNENCLYTGYWRVYGDVEKCKECFRRYDICRSAILKRLEKGQSLVGIFCAA</sequence>
<dbReference type="Pfam" id="PF12672">
    <property type="entry name" value="DUF3793"/>
    <property type="match status" value="1"/>
</dbReference>
<protein>
    <submittedName>
        <fullName evidence="1">DUF3793 family protein</fullName>
    </submittedName>
</protein>
<dbReference type="InterPro" id="IPR024523">
    <property type="entry name" value="DUF3793"/>
</dbReference>
<comment type="caution">
    <text evidence="1">The sequence shown here is derived from an EMBL/GenBank/DDBJ whole genome shotgun (WGS) entry which is preliminary data.</text>
</comment>
<dbReference type="AlphaFoldDB" id="A0A9D1SEQ2"/>
<proteinExistence type="predicted"/>
<name>A0A9D1SEQ2_9FIRM</name>
<organism evidence="1 2">
    <name type="scientific">Candidatus Ornithomonoglobus merdipullorum</name>
    <dbReference type="NCBI Taxonomy" id="2840895"/>
    <lineage>
        <taxon>Bacteria</taxon>
        <taxon>Bacillati</taxon>
        <taxon>Bacillota</taxon>
        <taxon>Clostridia</taxon>
        <taxon>Candidatus Ornithomonoglobus</taxon>
    </lineage>
</organism>
<accession>A0A9D1SEQ2</accession>
<gene>
    <name evidence="1" type="ORF">IAA61_07730</name>
</gene>
<reference evidence="1" key="1">
    <citation type="submission" date="2020-10" db="EMBL/GenBank/DDBJ databases">
        <authorList>
            <person name="Gilroy R."/>
        </authorList>
    </citation>
    <scope>NUCLEOTIDE SEQUENCE</scope>
    <source>
        <strain evidence="1">USAMLcec3-3695</strain>
    </source>
</reference>
<evidence type="ECO:0000313" key="2">
    <source>
        <dbReference type="Proteomes" id="UP000824109"/>
    </source>
</evidence>
<dbReference type="Proteomes" id="UP000824109">
    <property type="component" value="Unassembled WGS sequence"/>
</dbReference>
<dbReference type="EMBL" id="DVNB01000082">
    <property type="protein sequence ID" value="HIU57679.1"/>
    <property type="molecule type" value="Genomic_DNA"/>
</dbReference>
<reference evidence="1" key="2">
    <citation type="journal article" date="2021" name="PeerJ">
        <title>Extensive microbial diversity within the chicken gut microbiome revealed by metagenomics and culture.</title>
        <authorList>
            <person name="Gilroy R."/>
            <person name="Ravi A."/>
            <person name="Getino M."/>
            <person name="Pursley I."/>
            <person name="Horton D.L."/>
            <person name="Alikhan N.F."/>
            <person name="Baker D."/>
            <person name="Gharbi K."/>
            <person name="Hall N."/>
            <person name="Watson M."/>
            <person name="Adriaenssens E.M."/>
            <person name="Foster-Nyarko E."/>
            <person name="Jarju S."/>
            <person name="Secka A."/>
            <person name="Antonio M."/>
            <person name="Oren A."/>
            <person name="Chaudhuri R.R."/>
            <person name="La Ragione R."/>
            <person name="Hildebrand F."/>
            <person name="Pallen M.J."/>
        </authorList>
    </citation>
    <scope>NUCLEOTIDE SEQUENCE</scope>
    <source>
        <strain evidence="1">USAMLcec3-3695</strain>
    </source>
</reference>
<evidence type="ECO:0000313" key="1">
    <source>
        <dbReference type="EMBL" id="HIU57679.1"/>
    </source>
</evidence>